<evidence type="ECO:0000256" key="2">
    <source>
        <dbReference type="SAM" id="Phobius"/>
    </source>
</evidence>
<reference evidence="3" key="2">
    <citation type="submission" date="2024-10" db="UniProtKB">
        <authorList>
            <consortium name="EnsemblProtists"/>
        </authorList>
    </citation>
    <scope>IDENTIFICATION</scope>
</reference>
<feature type="compositionally biased region" description="Basic and acidic residues" evidence="1">
    <location>
        <begin position="600"/>
        <end position="616"/>
    </location>
</feature>
<organism evidence="3 4">
    <name type="scientific">Emiliania huxleyi (strain CCMP1516)</name>
    <dbReference type="NCBI Taxonomy" id="280463"/>
    <lineage>
        <taxon>Eukaryota</taxon>
        <taxon>Haptista</taxon>
        <taxon>Haptophyta</taxon>
        <taxon>Prymnesiophyceae</taxon>
        <taxon>Isochrysidales</taxon>
        <taxon>Noelaerhabdaceae</taxon>
        <taxon>Emiliania</taxon>
    </lineage>
</organism>
<keyword evidence="2" id="KW-1133">Transmembrane helix</keyword>
<keyword evidence="4" id="KW-1185">Reference proteome</keyword>
<evidence type="ECO:0000313" key="4">
    <source>
        <dbReference type="Proteomes" id="UP000013827"/>
    </source>
</evidence>
<dbReference type="AlphaFoldDB" id="A0A0D3I499"/>
<sequence length="636" mass="69606">MPTIQSVTSAVIAARRVGDGYARFDSRQASAETPGGGGALRKLRRVRSSDRIMKTSGRLVRTSSPKVTASPYSRAFVSRTPATPWPPPDEGCEASESGAAGSHVADEAALSMGEEWPPSKPSGAACGGLRGVLGLRAGTSVWGLEPWDLRRWCLSHGWAGATCATCGSWPFLSSRLSWLELWWTPPKVLSQWGERQHHVHADWSGLFFDLVFTLLWSAAIFVSMLRIWSTEVAYRGRLAVWVGRWLEVALLAPAAEILVDECGGIVVWLVGLQLLSPGLLLLLLLLGGFWADVRQMCRETAHRARDRYTNHQPTSQQVASTGERFTVDDLEAIFSDIDKNPSDNRLVESELEEAVPYLTRLGAEPRLRGFRSPALADVFAFDVDQSGTLEFEEFVPWAVEQDPVSHLAHPVLAGYLIAACLMFSHHVVEPDVSDHVFSSVLTKQHRRWLVGKQTIYQVLYALKAVAVCHVGIAVKLNLLDEIDGDPDAAGPDTAHPVVQREFGRRLLLGVSITATFALQMLMQPLHTSYLKNYSLPALRLQPRRAALVLGRLVLLCATPAVALREHVPQARIAQVAAIVSLQTVCMYVQETMPLPAKGEMQQHSRGESPSLTRREVAPALAAAEQAAKGSVATDQP</sequence>
<feature type="compositionally biased region" description="Low complexity" evidence="1">
    <location>
        <begin position="617"/>
        <end position="627"/>
    </location>
</feature>
<evidence type="ECO:0008006" key="5">
    <source>
        <dbReference type="Google" id="ProtNLM"/>
    </source>
</evidence>
<dbReference type="Proteomes" id="UP000013827">
    <property type="component" value="Unassembled WGS sequence"/>
</dbReference>
<keyword evidence="2" id="KW-0812">Transmembrane</keyword>
<feature type="region of interest" description="Disordered" evidence="1">
    <location>
        <begin position="596"/>
        <end position="636"/>
    </location>
</feature>
<evidence type="ECO:0000313" key="3">
    <source>
        <dbReference type="EnsemblProtists" id="EOD06084"/>
    </source>
</evidence>
<feature type="transmembrane region" description="Helical" evidence="2">
    <location>
        <begin position="203"/>
        <end position="226"/>
    </location>
</feature>
<dbReference type="HOGENOM" id="CLU_430510_0_0_1"/>
<accession>A0A0D3I499</accession>
<dbReference type="InterPro" id="IPR018247">
    <property type="entry name" value="EF_Hand_1_Ca_BS"/>
</dbReference>
<dbReference type="GeneID" id="17252286"/>
<dbReference type="PaxDb" id="2903-EOD06084"/>
<protein>
    <recommendedName>
        <fullName evidence="5">EF-hand domain-containing protein</fullName>
    </recommendedName>
</protein>
<reference evidence="4" key="1">
    <citation type="journal article" date="2013" name="Nature">
        <title>Pan genome of the phytoplankton Emiliania underpins its global distribution.</title>
        <authorList>
            <person name="Read B.A."/>
            <person name="Kegel J."/>
            <person name="Klute M.J."/>
            <person name="Kuo A."/>
            <person name="Lefebvre S.C."/>
            <person name="Maumus F."/>
            <person name="Mayer C."/>
            <person name="Miller J."/>
            <person name="Monier A."/>
            <person name="Salamov A."/>
            <person name="Young J."/>
            <person name="Aguilar M."/>
            <person name="Claverie J.M."/>
            <person name="Frickenhaus S."/>
            <person name="Gonzalez K."/>
            <person name="Herman E.K."/>
            <person name="Lin Y.C."/>
            <person name="Napier J."/>
            <person name="Ogata H."/>
            <person name="Sarno A.F."/>
            <person name="Shmutz J."/>
            <person name="Schroeder D."/>
            <person name="de Vargas C."/>
            <person name="Verret F."/>
            <person name="von Dassow P."/>
            <person name="Valentin K."/>
            <person name="Van de Peer Y."/>
            <person name="Wheeler G."/>
            <person name="Dacks J.B."/>
            <person name="Delwiche C.F."/>
            <person name="Dyhrman S.T."/>
            <person name="Glockner G."/>
            <person name="John U."/>
            <person name="Richards T."/>
            <person name="Worden A.Z."/>
            <person name="Zhang X."/>
            <person name="Grigoriev I.V."/>
            <person name="Allen A.E."/>
            <person name="Bidle K."/>
            <person name="Borodovsky M."/>
            <person name="Bowler C."/>
            <person name="Brownlee C."/>
            <person name="Cock J.M."/>
            <person name="Elias M."/>
            <person name="Gladyshev V.N."/>
            <person name="Groth M."/>
            <person name="Guda C."/>
            <person name="Hadaegh A."/>
            <person name="Iglesias-Rodriguez M.D."/>
            <person name="Jenkins J."/>
            <person name="Jones B.M."/>
            <person name="Lawson T."/>
            <person name="Leese F."/>
            <person name="Lindquist E."/>
            <person name="Lobanov A."/>
            <person name="Lomsadze A."/>
            <person name="Malik S.B."/>
            <person name="Marsh M.E."/>
            <person name="Mackinder L."/>
            <person name="Mock T."/>
            <person name="Mueller-Roeber B."/>
            <person name="Pagarete A."/>
            <person name="Parker M."/>
            <person name="Probert I."/>
            <person name="Quesneville H."/>
            <person name="Raines C."/>
            <person name="Rensing S.A."/>
            <person name="Riano-Pachon D.M."/>
            <person name="Richier S."/>
            <person name="Rokitta S."/>
            <person name="Shiraiwa Y."/>
            <person name="Soanes D.M."/>
            <person name="van der Giezen M."/>
            <person name="Wahlund T.M."/>
            <person name="Williams B."/>
            <person name="Wilson W."/>
            <person name="Wolfe G."/>
            <person name="Wurch L.L."/>
        </authorList>
    </citation>
    <scope>NUCLEOTIDE SEQUENCE</scope>
</reference>
<feature type="region of interest" description="Disordered" evidence="1">
    <location>
        <begin position="70"/>
        <end position="100"/>
    </location>
</feature>
<dbReference type="PROSITE" id="PS00018">
    <property type="entry name" value="EF_HAND_1"/>
    <property type="match status" value="1"/>
</dbReference>
<evidence type="ECO:0000256" key="1">
    <source>
        <dbReference type="SAM" id="MobiDB-lite"/>
    </source>
</evidence>
<dbReference type="KEGG" id="ehx:EMIHUDRAFT_453504"/>
<name>A0A0D3I499_EMIH1</name>
<feature type="transmembrane region" description="Helical" evidence="2">
    <location>
        <begin position="238"/>
        <end position="259"/>
    </location>
</feature>
<keyword evidence="2" id="KW-0472">Membrane</keyword>
<dbReference type="EnsemblProtists" id="EOD06084">
    <property type="protein sequence ID" value="EOD06084"/>
    <property type="gene ID" value="EMIHUDRAFT_453504"/>
</dbReference>
<proteinExistence type="predicted"/>
<feature type="transmembrane region" description="Helical" evidence="2">
    <location>
        <begin position="265"/>
        <end position="291"/>
    </location>
</feature>
<dbReference type="RefSeq" id="XP_005758513.1">
    <property type="nucleotide sequence ID" value="XM_005758456.1"/>
</dbReference>